<keyword evidence="2" id="KW-0408">Iron</keyword>
<dbReference type="SUPFAM" id="SSF54862">
    <property type="entry name" value="4Fe-4S ferredoxins"/>
    <property type="match status" value="1"/>
</dbReference>
<sequence length="295" mass="31893">MREIVVISGKGGAGKTTIMAAFSHLAGEAVLCDLDVDAPDLHLLLNPKIQEENAFRSGHEAVINPEKCVMCGTCRNMCRFDAIELSLIGYSIKPFHCEGCKVCVEFCPSEAIDFPEKHCGNWYVSDTRFSPMVHAQLFPGEENSGRLVTLLKQRAREMAEIAGVDLVLCDGAPGIGCPVISSLAGTDVAIVVTEPTPSGIHDLERVADLCVGFRTKVAVLINKWDINPPLAESIESYCREKGFSLVGRLAHDPGVVNAMIQRQVLTEYDPSGLGSVLHGAWEKVLGLLEDDKATS</sequence>
<evidence type="ECO:0000259" key="4">
    <source>
        <dbReference type="PROSITE" id="PS51379"/>
    </source>
</evidence>
<evidence type="ECO:0000256" key="1">
    <source>
        <dbReference type="ARBA" id="ARBA00022723"/>
    </source>
</evidence>
<protein>
    <submittedName>
        <fullName evidence="5">Cobyrinic acid ac-diamide synthase</fullName>
    </submittedName>
</protein>
<dbReference type="RefSeq" id="WP_097011790.1">
    <property type="nucleotide sequence ID" value="NZ_LT907975.1"/>
</dbReference>
<dbReference type="AlphaFoldDB" id="A0A2C8F8R9"/>
<dbReference type="OrthoDB" id="9778602at2"/>
<evidence type="ECO:0000256" key="2">
    <source>
        <dbReference type="ARBA" id="ARBA00023004"/>
    </source>
</evidence>
<dbReference type="InterPro" id="IPR017900">
    <property type="entry name" value="4Fe4S_Fe_S_CS"/>
</dbReference>
<organism evidence="5 6">
    <name type="scientific">Pseudodesulfovibrio profundus</name>
    <dbReference type="NCBI Taxonomy" id="57320"/>
    <lineage>
        <taxon>Bacteria</taxon>
        <taxon>Pseudomonadati</taxon>
        <taxon>Thermodesulfobacteriota</taxon>
        <taxon>Desulfovibrionia</taxon>
        <taxon>Desulfovibrionales</taxon>
        <taxon>Desulfovibrionaceae</taxon>
    </lineage>
</organism>
<dbReference type="Proteomes" id="UP000219215">
    <property type="component" value="Chromosome DPRO"/>
</dbReference>
<evidence type="ECO:0000313" key="5">
    <source>
        <dbReference type="EMBL" id="SOB58809.1"/>
    </source>
</evidence>
<dbReference type="Gene3D" id="3.40.50.300">
    <property type="entry name" value="P-loop containing nucleotide triphosphate hydrolases"/>
    <property type="match status" value="1"/>
</dbReference>
<dbReference type="PANTHER" id="PTHR43534:SF1">
    <property type="entry name" value="4FE-4S CLUSTER CONTAINING PARA FAMILY ATPASE PROTEIN"/>
    <property type="match status" value="1"/>
</dbReference>
<feature type="domain" description="4Fe-4S ferredoxin-type" evidence="4">
    <location>
        <begin position="88"/>
        <end position="117"/>
    </location>
</feature>
<keyword evidence="3" id="KW-0411">Iron-sulfur</keyword>
<dbReference type="InterPro" id="IPR017896">
    <property type="entry name" value="4Fe4S_Fe-S-bd"/>
</dbReference>
<dbReference type="EMBL" id="LT907975">
    <property type="protein sequence ID" value="SOB58809.1"/>
    <property type="molecule type" value="Genomic_DNA"/>
</dbReference>
<proteinExistence type="predicted"/>
<dbReference type="InterPro" id="IPR027417">
    <property type="entry name" value="P-loop_NTPase"/>
</dbReference>
<dbReference type="Pfam" id="PF01656">
    <property type="entry name" value="CbiA"/>
    <property type="match status" value="1"/>
</dbReference>
<dbReference type="PROSITE" id="PS51379">
    <property type="entry name" value="4FE4S_FER_2"/>
    <property type="match status" value="2"/>
</dbReference>
<dbReference type="KEGG" id="pprf:DPRO_1907"/>
<keyword evidence="1" id="KW-0479">Metal-binding</keyword>
<dbReference type="GO" id="GO:0046872">
    <property type="term" value="F:metal ion binding"/>
    <property type="evidence" value="ECO:0007669"/>
    <property type="project" value="UniProtKB-KW"/>
</dbReference>
<accession>A0A2C8F8R9</accession>
<dbReference type="GO" id="GO:0051536">
    <property type="term" value="F:iron-sulfur cluster binding"/>
    <property type="evidence" value="ECO:0007669"/>
    <property type="project" value="UniProtKB-KW"/>
</dbReference>
<dbReference type="Gene3D" id="3.30.70.20">
    <property type="match status" value="1"/>
</dbReference>
<dbReference type="SUPFAM" id="SSF52540">
    <property type="entry name" value="P-loop containing nucleoside triphosphate hydrolases"/>
    <property type="match status" value="1"/>
</dbReference>
<dbReference type="CDD" id="cd03110">
    <property type="entry name" value="SIMIBI_bact_arch"/>
    <property type="match status" value="1"/>
</dbReference>
<evidence type="ECO:0000256" key="3">
    <source>
        <dbReference type="ARBA" id="ARBA00023014"/>
    </source>
</evidence>
<gene>
    <name evidence="5" type="ORF">DPRO_1907</name>
</gene>
<dbReference type="Pfam" id="PF00037">
    <property type="entry name" value="Fer4"/>
    <property type="match status" value="2"/>
</dbReference>
<keyword evidence="6" id="KW-1185">Reference proteome</keyword>
<evidence type="ECO:0000313" key="6">
    <source>
        <dbReference type="Proteomes" id="UP000219215"/>
    </source>
</evidence>
<dbReference type="InterPro" id="IPR002586">
    <property type="entry name" value="CobQ/CobB/MinD/ParA_Nub-bd_dom"/>
</dbReference>
<feature type="domain" description="4Fe-4S ferredoxin-type" evidence="4">
    <location>
        <begin position="59"/>
        <end position="86"/>
    </location>
</feature>
<name>A0A2C8F8R9_9BACT</name>
<dbReference type="PANTHER" id="PTHR43534">
    <property type="entry name" value="MIND SUPERFAMILY P-LOOP ATPASE CONTAINING AN INSERTED FERREDOXIN DOMAIN"/>
    <property type="match status" value="1"/>
</dbReference>
<reference evidence="6" key="1">
    <citation type="submission" date="2017-09" db="EMBL/GenBank/DDBJ databases">
        <authorList>
            <person name="Regsiter A."/>
            <person name="William W."/>
        </authorList>
    </citation>
    <scope>NUCLEOTIDE SEQUENCE [LARGE SCALE GENOMIC DNA]</scope>
    <source>
        <strain evidence="6">500-1</strain>
    </source>
</reference>
<dbReference type="PROSITE" id="PS00198">
    <property type="entry name" value="4FE4S_FER_1"/>
    <property type="match status" value="1"/>
</dbReference>